<reference evidence="2" key="1">
    <citation type="submission" date="2021-02" db="EMBL/GenBank/DDBJ databases">
        <authorList>
            <person name="Nowell W R."/>
        </authorList>
    </citation>
    <scope>NUCLEOTIDE SEQUENCE</scope>
</reference>
<evidence type="ECO:0000313" key="2">
    <source>
        <dbReference type="EMBL" id="CAF4077707.1"/>
    </source>
</evidence>
<dbReference type="EMBL" id="CAJOBA010039451">
    <property type="protein sequence ID" value="CAF4077707.1"/>
    <property type="molecule type" value="Genomic_DNA"/>
</dbReference>
<gene>
    <name evidence="1" type="ORF">OVA965_LOCUS27246</name>
    <name evidence="2" type="ORF">TMI583_LOCUS27989</name>
</gene>
<proteinExistence type="predicted"/>
<evidence type="ECO:0000313" key="3">
    <source>
        <dbReference type="Proteomes" id="UP000682733"/>
    </source>
</evidence>
<organism evidence="2 3">
    <name type="scientific">Didymodactylos carnosus</name>
    <dbReference type="NCBI Taxonomy" id="1234261"/>
    <lineage>
        <taxon>Eukaryota</taxon>
        <taxon>Metazoa</taxon>
        <taxon>Spiralia</taxon>
        <taxon>Gnathifera</taxon>
        <taxon>Rotifera</taxon>
        <taxon>Eurotatoria</taxon>
        <taxon>Bdelloidea</taxon>
        <taxon>Philodinida</taxon>
        <taxon>Philodinidae</taxon>
        <taxon>Didymodactylos</taxon>
    </lineage>
</organism>
<accession>A0A8S2PYY5</accession>
<comment type="caution">
    <text evidence="2">The sequence shown here is derived from an EMBL/GenBank/DDBJ whole genome shotgun (WGS) entry which is preliminary data.</text>
</comment>
<sequence length="99" mass="11403">EGRERSKYMCAVCERNDLSCKIGGWTDIKQHFNGKQHQQRMNEIFKSGQTKLLKTSVELSIDKSTSNKSRLLNHEEKVSRAETLWAMTVASNGFSYNFN</sequence>
<dbReference type="Proteomes" id="UP000677228">
    <property type="component" value="Unassembled WGS sequence"/>
</dbReference>
<protein>
    <submittedName>
        <fullName evidence="2">Uncharacterized protein</fullName>
    </submittedName>
</protein>
<dbReference type="AlphaFoldDB" id="A0A8S2PYY5"/>
<dbReference type="Proteomes" id="UP000682733">
    <property type="component" value="Unassembled WGS sequence"/>
</dbReference>
<name>A0A8S2PYY5_9BILA</name>
<dbReference type="EMBL" id="CAJNOK010017892">
    <property type="protein sequence ID" value="CAF1272352.1"/>
    <property type="molecule type" value="Genomic_DNA"/>
</dbReference>
<evidence type="ECO:0000313" key="1">
    <source>
        <dbReference type="EMBL" id="CAF1272352.1"/>
    </source>
</evidence>
<feature type="non-terminal residue" evidence="2">
    <location>
        <position position="1"/>
    </location>
</feature>